<dbReference type="EMBL" id="SGWY01000004">
    <property type="protein sequence ID" value="RZS63611.1"/>
    <property type="molecule type" value="Genomic_DNA"/>
</dbReference>
<protein>
    <submittedName>
        <fullName evidence="2">Uncharacterized protein</fullName>
    </submittedName>
</protein>
<name>A0A4Q7M7S3_9MICO</name>
<evidence type="ECO:0000313" key="2">
    <source>
        <dbReference type="EMBL" id="RZS63611.1"/>
    </source>
</evidence>
<evidence type="ECO:0000313" key="3">
    <source>
        <dbReference type="Proteomes" id="UP000293289"/>
    </source>
</evidence>
<dbReference type="Proteomes" id="UP000293289">
    <property type="component" value="Unassembled WGS sequence"/>
</dbReference>
<reference evidence="2 3" key="1">
    <citation type="submission" date="2019-02" db="EMBL/GenBank/DDBJ databases">
        <title>Genomic Encyclopedia of Type Strains, Phase IV (KMG-IV): sequencing the most valuable type-strain genomes for metagenomic binning, comparative biology and taxonomic classification.</title>
        <authorList>
            <person name="Goeker M."/>
        </authorList>
    </citation>
    <scope>NUCLEOTIDE SEQUENCE [LARGE SCALE GENOMIC DNA]</scope>
    <source>
        <strain evidence="2 3">DSM 43045</strain>
    </source>
</reference>
<keyword evidence="3" id="KW-1185">Reference proteome</keyword>
<gene>
    <name evidence="2" type="ORF">EV187_3520</name>
</gene>
<feature type="region of interest" description="Disordered" evidence="1">
    <location>
        <begin position="1"/>
        <end position="65"/>
    </location>
</feature>
<proteinExistence type="predicted"/>
<feature type="compositionally biased region" description="Acidic residues" evidence="1">
    <location>
        <begin position="32"/>
        <end position="41"/>
    </location>
</feature>
<accession>A0A4Q7M7S3</accession>
<dbReference type="AlphaFoldDB" id="A0A4Q7M7S3"/>
<dbReference type="OrthoDB" id="5008087at2"/>
<dbReference type="RefSeq" id="WP_130354348.1">
    <property type="nucleotide sequence ID" value="NZ_SGWY01000004.1"/>
</dbReference>
<comment type="caution">
    <text evidence="2">The sequence shown here is derived from an EMBL/GenBank/DDBJ whole genome shotgun (WGS) entry which is preliminary data.</text>
</comment>
<sequence>MAADPELTPSVPDTGEQPPDVHATGRGGDDIPLPEEFEEGGETVAADTASGGAPEPAGDPVDVDE</sequence>
<evidence type="ECO:0000256" key="1">
    <source>
        <dbReference type="SAM" id="MobiDB-lite"/>
    </source>
</evidence>
<organism evidence="2 3">
    <name type="scientific">Agromyces ramosus</name>
    <dbReference type="NCBI Taxonomy" id="33879"/>
    <lineage>
        <taxon>Bacteria</taxon>
        <taxon>Bacillati</taxon>
        <taxon>Actinomycetota</taxon>
        <taxon>Actinomycetes</taxon>
        <taxon>Micrococcales</taxon>
        <taxon>Microbacteriaceae</taxon>
        <taxon>Agromyces</taxon>
    </lineage>
</organism>